<comment type="caution">
    <text evidence="2">The sequence shown here is derived from an EMBL/GenBank/DDBJ whole genome shotgun (WGS) entry which is preliminary data.</text>
</comment>
<sequence>MWYAIVFISESSDNNAQRYGSNLQKEAKAISQALIHGIMASLAIPRYGLIVGSYRHTVDLQYLIGCITLLETWWQEQSLNSKLIPRTSEFPTVFNGFVPSYFPYCFWTSNLLTEHDVKAFKAAAETRILLAHSPDMLLAMKWVLLVQHALSLAVFHAIYIPQELVVGDATKPIVLLLNAIKISVLQLFYSISQYSEKLHDFMLAGYELMIFVFWKYTLKLILNMSMVHHYPNWLFSFPDCCMRLSQFERLEDKPHLKGVGLMRL</sequence>
<protein>
    <submittedName>
        <fullName evidence="2">Uncharacterized protein</fullName>
    </submittedName>
</protein>
<accession>A0A498KQI6</accession>
<keyword evidence="3" id="KW-1185">Reference proteome</keyword>
<proteinExistence type="predicted"/>
<evidence type="ECO:0000313" key="3">
    <source>
        <dbReference type="Proteomes" id="UP000290289"/>
    </source>
</evidence>
<evidence type="ECO:0000313" key="1">
    <source>
        <dbReference type="EMBL" id="RXH92613.1"/>
    </source>
</evidence>
<dbReference type="AlphaFoldDB" id="A0A498KQI6"/>
<dbReference type="EMBL" id="RDQH01000334">
    <property type="protein sequence ID" value="RXH92613.1"/>
    <property type="molecule type" value="Genomic_DNA"/>
</dbReference>
<gene>
    <name evidence="2" type="ORF">DVH24_015410</name>
    <name evidence="1" type="ORF">DVH24_033509</name>
</gene>
<organism evidence="2 3">
    <name type="scientific">Malus domestica</name>
    <name type="common">Apple</name>
    <name type="synonym">Pyrus malus</name>
    <dbReference type="NCBI Taxonomy" id="3750"/>
    <lineage>
        <taxon>Eukaryota</taxon>
        <taxon>Viridiplantae</taxon>
        <taxon>Streptophyta</taxon>
        <taxon>Embryophyta</taxon>
        <taxon>Tracheophyta</taxon>
        <taxon>Spermatophyta</taxon>
        <taxon>Magnoliopsida</taxon>
        <taxon>eudicotyledons</taxon>
        <taxon>Gunneridae</taxon>
        <taxon>Pentapetalae</taxon>
        <taxon>rosids</taxon>
        <taxon>fabids</taxon>
        <taxon>Rosales</taxon>
        <taxon>Rosaceae</taxon>
        <taxon>Amygdaloideae</taxon>
        <taxon>Maleae</taxon>
        <taxon>Malus</taxon>
    </lineage>
</organism>
<dbReference type="EMBL" id="RDQH01000161">
    <property type="protein sequence ID" value="RXI09816.1"/>
    <property type="molecule type" value="Genomic_DNA"/>
</dbReference>
<name>A0A498KQI6_MALDO</name>
<dbReference type="Proteomes" id="UP000290289">
    <property type="component" value="Chromosome 8"/>
</dbReference>
<evidence type="ECO:0000313" key="2">
    <source>
        <dbReference type="EMBL" id="RXI09816.1"/>
    </source>
</evidence>
<reference evidence="2 3" key="1">
    <citation type="submission" date="2018-10" db="EMBL/GenBank/DDBJ databases">
        <title>A high-quality apple genome assembly.</title>
        <authorList>
            <person name="Hu J."/>
        </authorList>
    </citation>
    <scope>NUCLEOTIDE SEQUENCE [LARGE SCALE GENOMIC DNA]</scope>
    <source>
        <strain evidence="3">cv. HFTH1</strain>
        <tissue evidence="2">Young leaf</tissue>
    </source>
</reference>